<sequence>MTHSVVKMSIVVFAFMALSSCSAKSVGLSNLASLAQVSTQSDEIDNCQFCNYFVHVLDEGGPKPEYNTSEKLAKGLEDICEPHPEDVLCKALEGKFDVFAKAYFQHRDDPEVDPCKVAGVCQAKSVGFKNLAKLSQVFDSPAYTCGYCEEFVKEHDELGSAEIRRWYNTSESMAQAIYHMDDPKIDPCKVVGVCPPKSVGS</sequence>
<dbReference type="PROSITE" id="PS51257">
    <property type="entry name" value="PROKAR_LIPOPROTEIN"/>
    <property type="match status" value="1"/>
</dbReference>
<keyword evidence="1" id="KW-0732">Signal</keyword>
<dbReference type="EMBL" id="JAKKPZ010000035">
    <property type="protein sequence ID" value="KAI1708416.1"/>
    <property type="molecule type" value="Genomic_DNA"/>
</dbReference>
<feature type="chain" id="PRO_5042184861" description="Saposin B-type domain-containing protein" evidence="1">
    <location>
        <begin position="24"/>
        <end position="201"/>
    </location>
</feature>
<name>A0AAD4QXU0_9BILA</name>
<evidence type="ECO:0008006" key="4">
    <source>
        <dbReference type="Google" id="ProtNLM"/>
    </source>
</evidence>
<evidence type="ECO:0000313" key="3">
    <source>
        <dbReference type="Proteomes" id="UP001201812"/>
    </source>
</evidence>
<proteinExistence type="predicted"/>
<feature type="signal peptide" evidence="1">
    <location>
        <begin position="1"/>
        <end position="23"/>
    </location>
</feature>
<comment type="caution">
    <text evidence="2">The sequence shown here is derived from an EMBL/GenBank/DDBJ whole genome shotgun (WGS) entry which is preliminary data.</text>
</comment>
<dbReference type="Proteomes" id="UP001201812">
    <property type="component" value="Unassembled WGS sequence"/>
</dbReference>
<evidence type="ECO:0000256" key="1">
    <source>
        <dbReference type="SAM" id="SignalP"/>
    </source>
</evidence>
<reference evidence="2" key="1">
    <citation type="submission" date="2022-01" db="EMBL/GenBank/DDBJ databases">
        <title>Genome Sequence Resource for Two Populations of Ditylenchus destructor, the Migratory Endoparasitic Phytonematode.</title>
        <authorList>
            <person name="Zhang H."/>
            <person name="Lin R."/>
            <person name="Xie B."/>
        </authorList>
    </citation>
    <scope>NUCLEOTIDE SEQUENCE</scope>
    <source>
        <strain evidence="2">BazhouSP</strain>
    </source>
</reference>
<protein>
    <recommendedName>
        <fullName evidence="4">Saposin B-type domain-containing protein</fullName>
    </recommendedName>
</protein>
<evidence type="ECO:0000313" key="2">
    <source>
        <dbReference type="EMBL" id="KAI1708416.1"/>
    </source>
</evidence>
<dbReference type="AlphaFoldDB" id="A0AAD4QXU0"/>
<accession>A0AAD4QXU0</accession>
<organism evidence="2 3">
    <name type="scientific">Ditylenchus destructor</name>
    <dbReference type="NCBI Taxonomy" id="166010"/>
    <lineage>
        <taxon>Eukaryota</taxon>
        <taxon>Metazoa</taxon>
        <taxon>Ecdysozoa</taxon>
        <taxon>Nematoda</taxon>
        <taxon>Chromadorea</taxon>
        <taxon>Rhabditida</taxon>
        <taxon>Tylenchina</taxon>
        <taxon>Tylenchomorpha</taxon>
        <taxon>Sphaerularioidea</taxon>
        <taxon>Anguinidae</taxon>
        <taxon>Anguininae</taxon>
        <taxon>Ditylenchus</taxon>
    </lineage>
</organism>
<gene>
    <name evidence="2" type="ORF">DdX_11796</name>
</gene>
<keyword evidence="3" id="KW-1185">Reference proteome</keyword>